<dbReference type="InterPro" id="IPR018490">
    <property type="entry name" value="cNMP-bd_dom_sf"/>
</dbReference>
<proteinExistence type="predicted"/>
<name>A0ABX6DMD4_KLUIN</name>
<sequence>MNIQPPAKPEEITQRLITYFTPVANTVDLMPQECITLTEQNQQSIFILIEGELSVLRASDGLLVSTLYTPNIVGLSEMLLPVYGYLLRAETENKMLSLNKCEALKIIQKNHLWHDVAMVLAYNSASLFYRNTMVIQPRTYFVVRNHLQEMMTLSDDIRMRITILDYIQERTHLSRSSILNVLAVLKNTNHIMFKRGGYLTHIVSLPDNL</sequence>
<dbReference type="InterPro" id="IPR041687">
    <property type="entry name" value="HTH_46"/>
</dbReference>
<dbReference type="Proteomes" id="UP000344450">
    <property type="component" value="Chromosome"/>
</dbReference>
<evidence type="ECO:0000259" key="1">
    <source>
        <dbReference type="Pfam" id="PF15977"/>
    </source>
</evidence>
<evidence type="ECO:0000313" key="3">
    <source>
        <dbReference type="Proteomes" id="UP000344450"/>
    </source>
</evidence>
<dbReference type="Pfam" id="PF15977">
    <property type="entry name" value="HTH_46"/>
    <property type="match status" value="1"/>
</dbReference>
<organism evidence="2 3">
    <name type="scientific">Kluyvera intermedia</name>
    <name type="common">Enterobacter intermedius</name>
    <dbReference type="NCBI Taxonomy" id="61648"/>
    <lineage>
        <taxon>Bacteria</taxon>
        <taxon>Pseudomonadati</taxon>
        <taxon>Pseudomonadota</taxon>
        <taxon>Gammaproteobacteria</taxon>
        <taxon>Enterobacterales</taxon>
        <taxon>Enterobacteriaceae</taxon>
        <taxon>Kluyvera</taxon>
    </lineage>
</organism>
<dbReference type="RefSeq" id="WP_153742802.1">
    <property type="nucleotide sequence ID" value="NZ_CP045843.1"/>
</dbReference>
<keyword evidence="3" id="KW-1185">Reference proteome</keyword>
<evidence type="ECO:0000313" key="2">
    <source>
        <dbReference type="EMBL" id="QGH29955.1"/>
    </source>
</evidence>
<dbReference type="SUPFAM" id="SSF51206">
    <property type="entry name" value="cAMP-binding domain-like"/>
    <property type="match status" value="1"/>
</dbReference>
<feature type="domain" description="IprA winged helix-turn-helix" evidence="1">
    <location>
        <begin position="139"/>
        <end position="207"/>
    </location>
</feature>
<dbReference type="GeneID" id="91972722"/>
<gene>
    <name evidence="2" type="ORF">GHC21_09935</name>
</gene>
<accession>A0ABX6DMD4</accession>
<protein>
    <submittedName>
        <fullName evidence="2">Crp/Fnr family transcriptional regulator</fullName>
    </submittedName>
</protein>
<dbReference type="EMBL" id="CP045845">
    <property type="protein sequence ID" value="QGH29955.1"/>
    <property type="molecule type" value="Genomic_DNA"/>
</dbReference>
<reference evidence="2 3" key="1">
    <citation type="submission" date="2019-10" db="EMBL/GenBank/DDBJ databases">
        <title>Complete genome sequencing of drug resistant plasmids in Kluyvera intermedia.</title>
        <authorList>
            <person name="Ke C."/>
            <person name="Jian S."/>
        </authorList>
    </citation>
    <scope>NUCLEOTIDE SEQUENCE [LARGE SCALE GENOMIC DNA]</scope>
    <source>
        <strain evidence="2 3">N2-1</strain>
    </source>
</reference>